<evidence type="ECO:0000313" key="2">
    <source>
        <dbReference type="EMBL" id="KAF0326040.1"/>
    </source>
</evidence>
<feature type="compositionally biased region" description="Low complexity" evidence="1">
    <location>
        <begin position="27"/>
        <end position="42"/>
    </location>
</feature>
<comment type="caution">
    <text evidence="2">The sequence shown here is derived from an EMBL/GenBank/DDBJ whole genome shotgun (WGS) entry which is preliminary data.</text>
</comment>
<gene>
    <name evidence="2" type="ORF">GQ607_006858</name>
</gene>
<protein>
    <submittedName>
        <fullName evidence="2">Uncharacterized protein</fullName>
    </submittedName>
</protein>
<dbReference type="EMBL" id="WOWK01000033">
    <property type="protein sequence ID" value="KAF0326040.1"/>
    <property type="molecule type" value="Genomic_DNA"/>
</dbReference>
<evidence type="ECO:0000313" key="3">
    <source>
        <dbReference type="Proteomes" id="UP000434172"/>
    </source>
</evidence>
<feature type="region of interest" description="Disordered" evidence="1">
    <location>
        <begin position="78"/>
        <end position="117"/>
    </location>
</feature>
<feature type="compositionally biased region" description="Pro residues" evidence="1">
    <location>
        <begin position="43"/>
        <end position="54"/>
    </location>
</feature>
<feature type="region of interest" description="Disordered" evidence="1">
    <location>
        <begin position="1"/>
        <end position="60"/>
    </location>
</feature>
<accession>A0A8H3WGR9</accession>
<feature type="compositionally biased region" description="Polar residues" evidence="1">
    <location>
        <begin position="78"/>
        <end position="102"/>
    </location>
</feature>
<dbReference type="AlphaFoldDB" id="A0A8H3WGR9"/>
<feature type="region of interest" description="Disordered" evidence="1">
    <location>
        <begin position="189"/>
        <end position="208"/>
    </location>
</feature>
<dbReference type="Proteomes" id="UP000434172">
    <property type="component" value="Unassembled WGS sequence"/>
</dbReference>
<reference evidence="2 3" key="1">
    <citation type="submission" date="2019-12" db="EMBL/GenBank/DDBJ databases">
        <title>A genome sequence resource for the geographically widespread anthracnose pathogen Colletotrichum asianum.</title>
        <authorList>
            <person name="Meng Y."/>
        </authorList>
    </citation>
    <scope>NUCLEOTIDE SEQUENCE [LARGE SCALE GENOMIC DNA]</scope>
    <source>
        <strain evidence="2 3">ICMP 18580</strain>
    </source>
</reference>
<keyword evidence="3" id="KW-1185">Reference proteome</keyword>
<proteinExistence type="predicted"/>
<organism evidence="2 3">
    <name type="scientific">Colletotrichum asianum</name>
    <dbReference type="NCBI Taxonomy" id="702518"/>
    <lineage>
        <taxon>Eukaryota</taxon>
        <taxon>Fungi</taxon>
        <taxon>Dikarya</taxon>
        <taxon>Ascomycota</taxon>
        <taxon>Pezizomycotina</taxon>
        <taxon>Sordariomycetes</taxon>
        <taxon>Hypocreomycetidae</taxon>
        <taxon>Glomerellales</taxon>
        <taxon>Glomerellaceae</taxon>
        <taxon>Colletotrichum</taxon>
        <taxon>Colletotrichum gloeosporioides species complex</taxon>
    </lineage>
</organism>
<sequence length="229" mass="24650">MRLPRAAATAAPQSLPRIQRPLAIPKTRNPARATTTTDTAPHSPRPSPTTPPAPLLARPPWRPLRCCRPALLLSKQPLNRSSSSTCSETQRQQPLNSSSNHTAPPANLPDVIPRPRQSVRNLNSTTLAILRKHASISTTSTAAAYCYHNHHPGAAAAAPRQAVSSSLPIHTLTSGAAASIQTELLHRRSQTSGTTRATPPGNISHHQPRPTAYLTRYLLHLCLFPVSPL</sequence>
<name>A0A8H3WGR9_9PEZI</name>
<evidence type="ECO:0000256" key="1">
    <source>
        <dbReference type="SAM" id="MobiDB-lite"/>
    </source>
</evidence>